<dbReference type="Proteomes" id="UP000886188">
    <property type="component" value="Unassembled WGS sequence"/>
</dbReference>
<feature type="transmembrane region" description="Helical" evidence="1">
    <location>
        <begin position="484"/>
        <end position="501"/>
    </location>
</feature>
<dbReference type="Pfam" id="PF03929">
    <property type="entry name" value="PepSY_TM"/>
    <property type="match status" value="1"/>
</dbReference>
<sequence>MKVRADILRTYQGVHTWTGIIAGLVLFIGFYAGSLTMFKHEIQQWAEPTTAPLTDPTTTNYQSLVDQAITVYPEQMAKGFELDLLTTAAPLSWYTQGQARGMHLDNQQQTAYLDEDQKLIIADQTEHKLADLIDYLHRTAGFIGEIGHDQSGVYILGIAAGLYFLALVSGVIILLPTLVKTFFALRKEKGPSRFWLDSHNLIGVASLPFHLIIAFTVIVFAFHDLIYDGLAPFYGDKPLFERPPTATHAYNISELKRIDTQILAAKGYATGYEPIHISYSRLNLASPSAVFKMSNDSAVVRGPDTDYLFMNPYTLEISGSTYPQGEESFWGNFVASLFSLHFGTYGGEWGRWAYFIMGLFGALLFYSGNLLWIDKRMKKDANKTSTHIMAKLTIGVCLGSMLAVVAVLLLAKWGNILIGNINHHYMQCYYVVFFISLAYCFTLGANKASYTGLITLSILTVCLPISSVIQGLNNLDLLPYYESYSVDFIATFFSVMFFFIAKRLKQKPIKDKVILDHKTIEFIR</sequence>
<feature type="transmembrane region" description="Helical" evidence="1">
    <location>
        <begin position="392"/>
        <end position="411"/>
    </location>
</feature>
<evidence type="ECO:0000313" key="2">
    <source>
        <dbReference type="EMBL" id="HEA15174.1"/>
    </source>
</evidence>
<keyword evidence="1" id="KW-0472">Membrane</keyword>
<feature type="transmembrane region" description="Helical" evidence="1">
    <location>
        <begin position="200"/>
        <end position="222"/>
    </location>
</feature>
<proteinExistence type="predicted"/>
<keyword evidence="1" id="KW-0812">Transmembrane</keyword>
<feature type="transmembrane region" description="Helical" evidence="1">
    <location>
        <begin position="423"/>
        <end position="441"/>
    </location>
</feature>
<keyword evidence="1" id="KW-1133">Transmembrane helix</keyword>
<feature type="transmembrane region" description="Helical" evidence="1">
    <location>
        <begin position="12"/>
        <end position="32"/>
    </location>
</feature>
<protein>
    <submittedName>
        <fullName evidence="2">PepSY domain-containing protein</fullName>
    </submittedName>
</protein>
<name>A0A7V1GD91_9GAMM</name>
<feature type="transmembrane region" description="Helical" evidence="1">
    <location>
        <begin position="153"/>
        <end position="179"/>
    </location>
</feature>
<evidence type="ECO:0000256" key="1">
    <source>
        <dbReference type="SAM" id="Phobius"/>
    </source>
</evidence>
<dbReference type="AlphaFoldDB" id="A0A7V1GD91"/>
<dbReference type="RefSeq" id="WP_304178808.1">
    <property type="nucleotide sequence ID" value="NZ_DRGM01000023.1"/>
</dbReference>
<organism evidence="2">
    <name type="scientific">Pseudoalteromonas prydzensis</name>
    <dbReference type="NCBI Taxonomy" id="182141"/>
    <lineage>
        <taxon>Bacteria</taxon>
        <taxon>Pseudomonadati</taxon>
        <taxon>Pseudomonadota</taxon>
        <taxon>Gammaproteobacteria</taxon>
        <taxon>Alteromonadales</taxon>
        <taxon>Pseudoalteromonadaceae</taxon>
        <taxon>Pseudoalteromonas</taxon>
    </lineage>
</organism>
<dbReference type="PANTHER" id="PTHR34219:SF9">
    <property type="entry name" value="IRON-REGULATED INNER MEMBRANE PROTEIN"/>
    <property type="match status" value="1"/>
</dbReference>
<comment type="caution">
    <text evidence="2">The sequence shown here is derived from an EMBL/GenBank/DDBJ whole genome shotgun (WGS) entry which is preliminary data.</text>
</comment>
<dbReference type="InterPro" id="IPR005625">
    <property type="entry name" value="PepSY-ass_TM"/>
</dbReference>
<dbReference type="EMBL" id="DRGM01000023">
    <property type="protein sequence ID" value="HEA15174.1"/>
    <property type="molecule type" value="Genomic_DNA"/>
</dbReference>
<reference evidence="2" key="1">
    <citation type="journal article" date="2020" name="mSystems">
        <title>Genome- and Community-Level Interaction Insights into Carbon Utilization and Element Cycling Functions of Hydrothermarchaeota in Hydrothermal Sediment.</title>
        <authorList>
            <person name="Zhou Z."/>
            <person name="Liu Y."/>
            <person name="Xu W."/>
            <person name="Pan J."/>
            <person name="Luo Z.H."/>
            <person name="Li M."/>
        </authorList>
    </citation>
    <scope>NUCLEOTIDE SEQUENCE [LARGE SCALE GENOMIC DNA]</scope>
    <source>
        <strain evidence="2">HyVt-346</strain>
    </source>
</reference>
<dbReference type="PANTHER" id="PTHR34219">
    <property type="entry name" value="IRON-REGULATED INNER MEMBRANE PROTEIN-RELATED"/>
    <property type="match status" value="1"/>
</dbReference>
<gene>
    <name evidence="2" type="ORF">ENH88_01715</name>
</gene>
<feature type="transmembrane region" description="Helical" evidence="1">
    <location>
        <begin position="453"/>
        <end position="472"/>
    </location>
</feature>
<feature type="transmembrane region" description="Helical" evidence="1">
    <location>
        <begin position="352"/>
        <end position="372"/>
    </location>
</feature>
<accession>A0A7V1GD91</accession>